<dbReference type="EMBL" id="GDHF01031052">
    <property type="protein sequence ID" value="JAI21262.1"/>
    <property type="molecule type" value="Transcribed_RNA"/>
</dbReference>
<feature type="compositionally biased region" description="Basic residues" evidence="1">
    <location>
        <begin position="1"/>
        <end position="10"/>
    </location>
</feature>
<organism evidence="3">
    <name type="scientific">Bactrocera latifrons</name>
    <name type="common">Malaysian fruit fly</name>
    <name type="synonym">Chaetodacus latifrons</name>
    <dbReference type="NCBI Taxonomy" id="174628"/>
    <lineage>
        <taxon>Eukaryota</taxon>
        <taxon>Metazoa</taxon>
        <taxon>Ecdysozoa</taxon>
        <taxon>Arthropoda</taxon>
        <taxon>Hexapoda</taxon>
        <taxon>Insecta</taxon>
        <taxon>Pterygota</taxon>
        <taxon>Neoptera</taxon>
        <taxon>Endopterygota</taxon>
        <taxon>Diptera</taxon>
        <taxon>Brachycera</taxon>
        <taxon>Muscomorpha</taxon>
        <taxon>Tephritoidea</taxon>
        <taxon>Tephritidae</taxon>
        <taxon>Bactrocera</taxon>
        <taxon>Bactrocera</taxon>
    </lineage>
</organism>
<evidence type="ECO:0000256" key="1">
    <source>
        <dbReference type="SAM" id="MobiDB-lite"/>
    </source>
</evidence>
<protein>
    <submittedName>
        <fullName evidence="3">Uncharacterized protein</fullName>
    </submittedName>
</protein>
<sequence length="140" mass="15050">MKTPKPKKRLLPSVSFSLPKQNKKTNGAHENDKPSATSSFDGDDEASPMLTPTTPATTPDNAAAPSTLLPAGNDETAGAPMEIANVPVVPFRTKSNPRLQIKPAFIDDAHRQFWNPISYLGGPHLPPKDRNSIISVLSLD</sequence>
<dbReference type="OrthoDB" id="5989513at2759"/>
<feature type="region of interest" description="Disordered" evidence="1">
    <location>
        <begin position="1"/>
        <end position="78"/>
    </location>
</feature>
<accession>A0A0K8U740</accession>
<proteinExistence type="predicted"/>
<name>A0A0K8U740_BACLA</name>
<dbReference type="EMBL" id="GDHF01029835">
    <property type="protein sequence ID" value="JAI22479.1"/>
    <property type="molecule type" value="Transcribed_RNA"/>
</dbReference>
<feature type="compositionally biased region" description="Low complexity" evidence="1">
    <location>
        <begin position="47"/>
        <end position="65"/>
    </location>
</feature>
<reference evidence="3" key="1">
    <citation type="submission" date="2015-06" db="EMBL/GenBank/DDBJ databases">
        <authorList>
            <person name="Hoefler B.C."/>
            <person name="Straight P.D."/>
        </authorList>
    </citation>
    <scope>NUCLEOTIDE SEQUENCE</scope>
</reference>
<gene>
    <name evidence="3" type="ORF">c0_g1_i1</name>
    <name evidence="2" type="ORF">c0_g1_i3</name>
</gene>
<dbReference type="AlphaFoldDB" id="A0A0K8U740"/>
<evidence type="ECO:0000313" key="2">
    <source>
        <dbReference type="EMBL" id="JAI21262.1"/>
    </source>
</evidence>
<evidence type="ECO:0000313" key="3">
    <source>
        <dbReference type="EMBL" id="JAI22479.1"/>
    </source>
</evidence>